<keyword evidence="2" id="KW-1133">Transmembrane helix</keyword>
<feature type="region of interest" description="Disordered" evidence="1">
    <location>
        <begin position="66"/>
        <end position="108"/>
    </location>
</feature>
<evidence type="ECO:0000313" key="3">
    <source>
        <dbReference type="EMBL" id="PWV05888.1"/>
    </source>
</evidence>
<dbReference type="VEuPathDB" id="TriTrypDB:C4B63_6g111"/>
<dbReference type="VEuPathDB" id="TriTrypDB:TcCLB.506933.30"/>
<dbReference type="InterPro" id="IPR011044">
    <property type="entry name" value="Quino_amine_DH_bsu"/>
</dbReference>
<evidence type="ECO:0000256" key="2">
    <source>
        <dbReference type="SAM" id="Phobius"/>
    </source>
</evidence>
<dbReference type="VEuPathDB" id="TriTrypDB:TcBrA4_0079050"/>
<dbReference type="Proteomes" id="UP000246078">
    <property type="component" value="Unassembled WGS sequence"/>
</dbReference>
<dbReference type="VEuPathDB" id="TriTrypDB:TCDM_04553"/>
<dbReference type="VEuPathDB" id="TriTrypDB:ECC02_004798"/>
<accession>A0A2V2WBA2</accession>
<comment type="caution">
    <text evidence="3">The sequence shown here is derived from an EMBL/GenBank/DDBJ whole genome shotgun (WGS) entry which is preliminary data.</text>
</comment>
<dbReference type="VEuPathDB" id="TriTrypDB:BCY84_15758"/>
<feature type="compositionally biased region" description="Basic and acidic residues" evidence="1">
    <location>
        <begin position="75"/>
        <end position="90"/>
    </location>
</feature>
<dbReference type="AlphaFoldDB" id="A0A2V2WBA2"/>
<proteinExistence type="predicted"/>
<sequence length="482" mass="53244">MNAIKLLTGYLLVSFEELGIVGSLFLAAAGAVVVCAWTAWWLRPRHSVASSEEVKFDKDVGEAALTGKSETAEAPARRKEAKARSDKDPTGRMTAPGEPKREDSIQPTSVLRGYPEVDSIMVSPCQRYLFIHCRSKRRARLYPQNRNRAFMERGKELQEKHFVSVDEAVISATGGDAKVELYAAAFSYDGERIMISERNSDTFFLFSIGTKCQLTLQSSCKLPHRRLVSTLPPWGVAGAAYDLIVMTYDNGCEVEVFSLQSKEFLGKAKFKVGNALAWAQRDFTIAAAGSFLKEPRVATLQVRPNGNGIQLLNSVNVEEIAKVRVSALCLTSKNVPAFNTREYLIAFTEEGVGYIYDIELKTVNSKTERSLSLVGRFEDNSFAGHDAACPVRMTFCIYGTSHHERLAVALFRGSSLTVYRQTSVYGKSDELFTMEPVMVLRHCHEGGGVEQVVFVQNGEGLATSGRADGRHICLWALPPLPN</sequence>
<keyword evidence="2" id="KW-0812">Transmembrane</keyword>
<dbReference type="VEuPathDB" id="TriTrypDB:TcYC6_0013170"/>
<feature type="transmembrane region" description="Helical" evidence="2">
    <location>
        <begin position="20"/>
        <end position="42"/>
    </location>
</feature>
<dbReference type="VEuPathDB" id="TriTrypDB:TcCL_ESM07008"/>
<evidence type="ECO:0000256" key="1">
    <source>
        <dbReference type="SAM" id="MobiDB-lite"/>
    </source>
</evidence>
<dbReference type="VEuPathDB" id="TriTrypDB:TCSYLVIO_002560"/>
<dbReference type="VEuPathDB" id="TriTrypDB:C3747_123g91"/>
<dbReference type="SUPFAM" id="SSF50969">
    <property type="entry name" value="YVTN repeat-like/Quinoprotein amine dehydrogenase"/>
    <property type="match status" value="1"/>
</dbReference>
<dbReference type="VEuPathDB" id="TriTrypDB:Tc_MARK_1296"/>
<organism evidence="3 4">
    <name type="scientific">Trypanosoma cruzi</name>
    <dbReference type="NCBI Taxonomy" id="5693"/>
    <lineage>
        <taxon>Eukaryota</taxon>
        <taxon>Discoba</taxon>
        <taxon>Euglenozoa</taxon>
        <taxon>Kinetoplastea</taxon>
        <taxon>Metakinetoplastina</taxon>
        <taxon>Trypanosomatida</taxon>
        <taxon>Trypanosomatidae</taxon>
        <taxon>Trypanosoma</taxon>
        <taxon>Schizotrypanum</taxon>
    </lineage>
</organism>
<name>A0A2V2WBA2_TRYCR</name>
<reference evidence="3 4" key="1">
    <citation type="journal article" date="2018" name="Microb. Genom.">
        <title>Expanding an expanded genome: long-read sequencing of Trypanosoma cruzi.</title>
        <authorList>
            <person name="Berna L."/>
            <person name="Rodriguez M."/>
            <person name="Chiribao M.L."/>
            <person name="Parodi-Talice A."/>
            <person name="Pita S."/>
            <person name="Rijo G."/>
            <person name="Alvarez-Valin F."/>
            <person name="Robello C."/>
        </authorList>
    </citation>
    <scope>NUCLEOTIDE SEQUENCE [LARGE SCALE GENOMIC DNA]</scope>
    <source>
        <strain evidence="3 4">TCC</strain>
    </source>
</reference>
<protein>
    <submittedName>
        <fullName evidence="3">Uncharacterized protein</fullName>
    </submittedName>
</protein>
<keyword evidence="2" id="KW-0472">Membrane</keyword>
<dbReference type="VEuPathDB" id="TriTrypDB:TcG_09171"/>
<evidence type="ECO:0000313" key="4">
    <source>
        <dbReference type="Proteomes" id="UP000246078"/>
    </source>
</evidence>
<gene>
    <name evidence="3" type="ORF">C3747_123g91</name>
</gene>
<dbReference type="EMBL" id="PRFC01000123">
    <property type="protein sequence ID" value="PWV05888.1"/>
    <property type="molecule type" value="Genomic_DNA"/>
</dbReference>